<evidence type="ECO:0000256" key="5">
    <source>
        <dbReference type="ARBA" id="ARBA00023136"/>
    </source>
</evidence>
<keyword evidence="5 6" id="KW-0472">Membrane</keyword>
<dbReference type="AlphaFoldDB" id="A0A068YEP9"/>
<reference evidence="7" key="2">
    <citation type="submission" date="2015-11" db="EMBL/GenBank/DDBJ databases">
        <authorList>
            <person name="Zhang Y."/>
            <person name="Guo Z."/>
        </authorList>
    </citation>
    <scope>NUCLEOTIDE SEQUENCE</scope>
</reference>
<sequence length="659" mass="72827">MIVSLATDEFTTRTTSTPYLAAFSPPIDVLALLLVLPYPKYGARPCSTVEWTRDLHLRACVRAVALGVLALEDSLYQPDASLDPNKVEKSSTYKKPSRPSEMWRLFVMDKCENARMVFSSFVEEKCNRMPYTAKADLLNIIHLNRRSSHHWPAVLINLGTCCLLKYLVRKMSQSDVHFYIGLSLALASTIFIGCSFIVKKIALRRLAATGTRAGDGGYQYLCDWVWWLGLILMGLGEAANFAGYTFAPASLVTPMGGLSVLVSAVFSSHFLGERLNFIGKIGCVVCICGSTMVVLHAPKEQEVQSLHELSIKVMDPGFLTYAVAVAIAGIVSIFVIAPKFGTRNPLVFVFISGSIGSLSVMACKGIGLGFKEAIDYGILAILRQWIFWFFLIGLVFCLTVQLNYLNRALDIFNTSIVTPLLYVFFTAFVLIASTILFKEGSSLSPTDYIGNAVGLICIVSGIVLLTLFRDMNVSLGDLVKDFMGPVPTRVVHLSGDLSFKHRFSPTWCKRKGRGLSDETYTLLSTSNECSGSNESSHSSSPNHDMIEYPKLEHHHQGVHQRTGSGASAFNFASVAATTENYSNVNEAANINHSTIWTSIIVTRSCKCKNYVFLFPSSLFTLLAAMFISLCRPTHFCKYALVIFCIISFLRNLFPQSLHW</sequence>
<dbReference type="OrthoDB" id="6428174at2759"/>
<proteinExistence type="inferred from homology"/>
<dbReference type="SUPFAM" id="SSF103481">
    <property type="entry name" value="Multidrug resistance efflux transporter EmrE"/>
    <property type="match status" value="1"/>
</dbReference>
<evidence type="ECO:0000313" key="8">
    <source>
        <dbReference type="Proteomes" id="UP000017246"/>
    </source>
</evidence>
<feature type="transmembrane region" description="Helical" evidence="6">
    <location>
        <begin position="448"/>
        <end position="468"/>
    </location>
</feature>
<feature type="transmembrane region" description="Helical" evidence="6">
    <location>
        <begin position="610"/>
        <end position="629"/>
    </location>
</feature>
<evidence type="ECO:0000256" key="3">
    <source>
        <dbReference type="ARBA" id="ARBA00022692"/>
    </source>
</evidence>
<feature type="transmembrane region" description="Helical" evidence="6">
    <location>
        <begin position="180"/>
        <end position="198"/>
    </location>
</feature>
<accession>A0A068YEP9</accession>
<gene>
    <name evidence="7" type="ORF">EmuJ_000842700</name>
</gene>
<keyword evidence="4 6" id="KW-1133">Transmembrane helix</keyword>
<dbReference type="STRING" id="6211.A0A068YEP9"/>
<dbReference type="eggNOG" id="KOG2922">
    <property type="taxonomic scope" value="Eukaryota"/>
</dbReference>
<evidence type="ECO:0000256" key="1">
    <source>
        <dbReference type="ARBA" id="ARBA00004141"/>
    </source>
</evidence>
<dbReference type="GO" id="GO:0015095">
    <property type="term" value="F:magnesium ion transmembrane transporter activity"/>
    <property type="evidence" value="ECO:0007669"/>
    <property type="project" value="InterPro"/>
</dbReference>
<feature type="transmembrane region" description="Helical" evidence="6">
    <location>
        <begin position="635"/>
        <end position="653"/>
    </location>
</feature>
<evidence type="ECO:0000256" key="4">
    <source>
        <dbReference type="ARBA" id="ARBA00022989"/>
    </source>
</evidence>
<dbReference type="EMBL" id="LN902841">
    <property type="protein sequence ID" value="CDS40826.1"/>
    <property type="molecule type" value="Genomic_DNA"/>
</dbReference>
<evidence type="ECO:0000313" key="7">
    <source>
        <dbReference type="EMBL" id="CDS40826.1"/>
    </source>
</evidence>
<keyword evidence="3 6" id="KW-0812">Transmembrane</keyword>
<comment type="subcellular location">
    <subcellularLocation>
        <location evidence="1">Membrane</location>
        <topology evidence="1">Multi-pass membrane protein</topology>
    </subcellularLocation>
</comment>
<protein>
    <submittedName>
        <fullName evidence="7">Magnesium transporter NIPA</fullName>
    </submittedName>
</protein>
<dbReference type="Proteomes" id="UP000017246">
    <property type="component" value="Unassembled WGS sequence"/>
</dbReference>
<dbReference type="InterPro" id="IPR037185">
    <property type="entry name" value="EmrE-like"/>
</dbReference>
<feature type="transmembrane region" description="Helical" evidence="6">
    <location>
        <begin position="385"/>
        <end position="404"/>
    </location>
</feature>
<dbReference type="Pfam" id="PF05653">
    <property type="entry name" value="Mg_trans_NIPA"/>
    <property type="match status" value="1"/>
</dbReference>
<evidence type="ECO:0000256" key="6">
    <source>
        <dbReference type="SAM" id="Phobius"/>
    </source>
</evidence>
<feature type="transmembrane region" description="Helical" evidence="6">
    <location>
        <begin position="277"/>
        <end position="298"/>
    </location>
</feature>
<dbReference type="PANTHER" id="PTHR12570:SF92">
    <property type="entry name" value="SPICHTHYIN, ISOFORM B"/>
    <property type="match status" value="1"/>
</dbReference>
<name>A0A068YEP9_ECHMU</name>
<feature type="transmembrane region" description="Helical" evidence="6">
    <location>
        <begin position="318"/>
        <end position="337"/>
    </location>
</feature>
<dbReference type="InterPro" id="IPR008521">
    <property type="entry name" value="Mg_trans_NIPA"/>
</dbReference>
<dbReference type="GO" id="GO:0016020">
    <property type="term" value="C:membrane"/>
    <property type="evidence" value="ECO:0007669"/>
    <property type="project" value="UniProtKB-SubCell"/>
</dbReference>
<dbReference type="PANTHER" id="PTHR12570">
    <property type="match status" value="1"/>
</dbReference>
<comment type="similarity">
    <text evidence="2">Belongs to the NIPA family.</text>
</comment>
<feature type="transmembrane region" description="Helical" evidence="6">
    <location>
        <begin position="218"/>
        <end position="235"/>
    </location>
</feature>
<dbReference type="OMA" id="DMIEYPK"/>
<feature type="transmembrane region" description="Helical" evidence="6">
    <location>
        <begin position="241"/>
        <end position="265"/>
    </location>
</feature>
<feature type="transmembrane region" description="Helical" evidence="6">
    <location>
        <begin position="346"/>
        <end position="370"/>
    </location>
</feature>
<reference evidence="7" key="1">
    <citation type="journal article" date="2013" name="Nature">
        <title>The genomes of four tapeworm species reveal adaptations to parasitism.</title>
        <authorList>
            <person name="Tsai I.J."/>
            <person name="Zarowiecki M."/>
            <person name="Holroyd N."/>
            <person name="Garciarrubio A."/>
            <person name="Sanchez-Flores A."/>
            <person name="Brooks K.L."/>
            <person name="Tracey A."/>
            <person name="Bobes R.J."/>
            <person name="Fragoso G."/>
            <person name="Sciutto E."/>
            <person name="Aslett M."/>
            <person name="Beasley H."/>
            <person name="Bennett H.M."/>
            <person name="Cai J."/>
            <person name="Camicia F."/>
            <person name="Clark R."/>
            <person name="Cucher M."/>
            <person name="De Silva N."/>
            <person name="Day T.A."/>
            <person name="Deplazes P."/>
            <person name="Estrada K."/>
            <person name="Fernandez C."/>
            <person name="Holland P.W."/>
            <person name="Hou J."/>
            <person name="Hu S."/>
            <person name="Huckvale T."/>
            <person name="Hung S.S."/>
            <person name="Kamenetzky L."/>
            <person name="Keane J.A."/>
            <person name="Kiss F."/>
            <person name="Koziol U."/>
            <person name="Lambert O."/>
            <person name="Liu K."/>
            <person name="Luo X."/>
            <person name="Luo Y."/>
            <person name="Macchiaroli N."/>
            <person name="Nichol S."/>
            <person name="Paps J."/>
            <person name="Parkinson J."/>
            <person name="Pouchkina-Stantcheva N."/>
            <person name="Riddiford N."/>
            <person name="Rosenzvit M."/>
            <person name="Salinas G."/>
            <person name="Wasmuth J.D."/>
            <person name="Zamanian M."/>
            <person name="Zheng Y."/>
            <person name="Cai X."/>
            <person name="Soberon X."/>
            <person name="Olson P.D."/>
            <person name="Laclette J.P."/>
            <person name="Brehm K."/>
            <person name="Berriman M."/>
            <person name="Garciarrubio A."/>
            <person name="Bobes R.J."/>
            <person name="Fragoso G."/>
            <person name="Sanchez-Flores A."/>
            <person name="Estrada K."/>
            <person name="Cevallos M.A."/>
            <person name="Morett E."/>
            <person name="Gonzalez V."/>
            <person name="Portillo T."/>
            <person name="Ochoa-Leyva A."/>
            <person name="Jose M.V."/>
            <person name="Sciutto E."/>
            <person name="Landa A."/>
            <person name="Jimenez L."/>
            <person name="Valdes V."/>
            <person name="Carrero J.C."/>
            <person name="Larralde C."/>
            <person name="Morales-Montor J."/>
            <person name="Limon-Lason J."/>
            <person name="Soberon X."/>
            <person name="Laclette J.P."/>
        </authorList>
    </citation>
    <scope>NUCLEOTIDE SEQUENCE [LARGE SCALE GENOMIC DNA]</scope>
</reference>
<organism evidence="7 8">
    <name type="scientific">Echinococcus multilocularis</name>
    <name type="common">Fox tapeworm</name>
    <dbReference type="NCBI Taxonomy" id="6211"/>
    <lineage>
        <taxon>Eukaryota</taxon>
        <taxon>Metazoa</taxon>
        <taxon>Spiralia</taxon>
        <taxon>Lophotrochozoa</taxon>
        <taxon>Platyhelminthes</taxon>
        <taxon>Cestoda</taxon>
        <taxon>Eucestoda</taxon>
        <taxon>Cyclophyllidea</taxon>
        <taxon>Taeniidae</taxon>
        <taxon>Echinococcus</taxon>
    </lineage>
</organism>
<evidence type="ECO:0000256" key="2">
    <source>
        <dbReference type="ARBA" id="ARBA00007230"/>
    </source>
</evidence>
<keyword evidence="8" id="KW-1185">Reference proteome</keyword>
<feature type="transmembrane region" description="Helical" evidence="6">
    <location>
        <begin position="416"/>
        <end position="436"/>
    </location>
</feature>